<dbReference type="FunFam" id="3.20.20.100:FF:000029">
    <property type="entry name" value="Aldo-keto reductase"/>
    <property type="match status" value="1"/>
</dbReference>
<dbReference type="InterPro" id="IPR018170">
    <property type="entry name" value="Aldo/ket_reductase_CS"/>
</dbReference>
<feature type="binding site" evidence="2">
    <location>
        <position position="99"/>
    </location>
    <ligand>
        <name>substrate</name>
    </ligand>
</feature>
<evidence type="ECO:0000256" key="4">
    <source>
        <dbReference type="SAM" id="Phobius"/>
    </source>
</evidence>
<feature type="domain" description="NADP-dependent oxidoreductase" evidence="5">
    <location>
        <begin position="4"/>
        <end position="278"/>
    </location>
</feature>
<accession>A0A8R1HU99</accession>
<dbReference type="PIRSF" id="PIRSF000097">
    <property type="entry name" value="AKR"/>
    <property type="match status" value="1"/>
</dbReference>
<reference evidence="6" key="2">
    <citation type="submission" date="2022-06" db="UniProtKB">
        <authorList>
            <consortium name="EnsemblMetazoa"/>
        </authorList>
    </citation>
    <scope>IDENTIFICATION</scope>
    <source>
        <strain evidence="6">DF5081</strain>
    </source>
</reference>
<dbReference type="SUPFAM" id="SSF51430">
    <property type="entry name" value="NAD(P)-linked oxidoreductase"/>
    <property type="match status" value="1"/>
</dbReference>
<protein>
    <submittedName>
        <fullName evidence="6">Aldo_ket_red domain-containing protein</fullName>
    </submittedName>
</protein>
<dbReference type="PANTHER" id="PTHR11732">
    <property type="entry name" value="ALDO/KETO REDUCTASE"/>
    <property type="match status" value="1"/>
</dbReference>
<feature type="active site" description="Proton donor" evidence="1">
    <location>
        <position position="37"/>
    </location>
</feature>
<dbReference type="EnsemblMetazoa" id="CJA07641.1">
    <property type="protein sequence ID" value="CJA07641.1"/>
    <property type="gene ID" value="WBGene00126845"/>
</dbReference>
<keyword evidence="4" id="KW-0812">Transmembrane</keyword>
<evidence type="ECO:0000259" key="5">
    <source>
        <dbReference type="Pfam" id="PF00248"/>
    </source>
</evidence>
<dbReference type="Pfam" id="PF00248">
    <property type="entry name" value="Aldo_ket_red"/>
    <property type="match status" value="1"/>
</dbReference>
<dbReference type="InterPro" id="IPR023210">
    <property type="entry name" value="NADP_OxRdtase_dom"/>
</dbReference>
<dbReference type="GO" id="GO:0016491">
    <property type="term" value="F:oxidoreductase activity"/>
    <property type="evidence" value="ECO:0007669"/>
    <property type="project" value="InterPro"/>
</dbReference>
<dbReference type="PROSITE" id="PS00063">
    <property type="entry name" value="ALDOKETO_REDUCTASE_3"/>
    <property type="match status" value="1"/>
</dbReference>
<feature type="site" description="Lowers pKa of active site Tyr" evidence="3">
    <location>
        <position position="66"/>
    </location>
</feature>
<dbReference type="PRINTS" id="PR00069">
    <property type="entry name" value="ALDKETRDTASE"/>
</dbReference>
<dbReference type="InterPro" id="IPR020471">
    <property type="entry name" value="AKR"/>
</dbReference>
<evidence type="ECO:0000256" key="1">
    <source>
        <dbReference type="PIRSR" id="PIRSR000097-1"/>
    </source>
</evidence>
<dbReference type="PROSITE" id="PS00798">
    <property type="entry name" value="ALDOKETO_REDUCTASE_1"/>
    <property type="match status" value="1"/>
</dbReference>
<evidence type="ECO:0000313" key="6">
    <source>
        <dbReference type="EnsemblMetazoa" id="CJA07641.1"/>
    </source>
</evidence>
<keyword evidence="7" id="KW-1185">Reference proteome</keyword>
<sequence length="345" mass="39344">MPSVGLGTWQMTGEDANTVIRDAVDAGYRHIDTATLYQNEIQIGDALADLFAEGKIKREDIFITTKAFCHEIAPNVVESSLRNSLKRLRLDHVDLYLAHIPAATNDDGTYRTDVKVEDIWKGFENLYNHGLTRSIGVSNFSNSQLERIIKIQTVPVHVSQLELHLYLPQKAHRALCKKHNIVVTAYSTLGSPGRMNVISSTGKPLFEYTKDEPNEMEDEAVIKLAKKYNKTPAQILLRGTVEMGISVIPKSTNKLRLRENIDIFDFIMGRDDVNLLDARSKEKQARLFWWPSINEHPEDPLTFVQHFLFCFPRSSVFKVRLLAVTFCSAIMFYLLRLPFYNLSLN</sequence>
<name>A0A8R1HU99_CAEJA</name>
<keyword evidence="4" id="KW-1133">Transmembrane helix</keyword>
<dbReference type="AlphaFoldDB" id="A0A8R1HU99"/>
<evidence type="ECO:0000256" key="2">
    <source>
        <dbReference type="PIRSR" id="PIRSR000097-2"/>
    </source>
</evidence>
<dbReference type="InterPro" id="IPR036812">
    <property type="entry name" value="NAD(P)_OxRdtase_dom_sf"/>
</dbReference>
<feature type="transmembrane region" description="Helical" evidence="4">
    <location>
        <begin position="321"/>
        <end position="339"/>
    </location>
</feature>
<evidence type="ECO:0000313" key="7">
    <source>
        <dbReference type="Proteomes" id="UP000005237"/>
    </source>
</evidence>
<organism evidence="6 7">
    <name type="scientific">Caenorhabditis japonica</name>
    <dbReference type="NCBI Taxonomy" id="281687"/>
    <lineage>
        <taxon>Eukaryota</taxon>
        <taxon>Metazoa</taxon>
        <taxon>Ecdysozoa</taxon>
        <taxon>Nematoda</taxon>
        <taxon>Chromadorea</taxon>
        <taxon>Rhabditida</taxon>
        <taxon>Rhabditina</taxon>
        <taxon>Rhabditomorpha</taxon>
        <taxon>Rhabditoidea</taxon>
        <taxon>Rhabditidae</taxon>
        <taxon>Peloderinae</taxon>
        <taxon>Caenorhabditis</taxon>
    </lineage>
</organism>
<dbReference type="Gene3D" id="3.20.20.100">
    <property type="entry name" value="NADP-dependent oxidoreductase domain"/>
    <property type="match status" value="1"/>
</dbReference>
<keyword evidence="4" id="KW-0472">Membrane</keyword>
<reference evidence="7" key="1">
    <citation type="submission" date="2010-08" db="EMBL/GenBank/DDBJ databases">
        <authorList>
            <consortium name="Caenorhabditis japonica Sequencing Consortium"/>
            <person name="Wilson R.K."/>
        </authorList>
    </citation>
    <scope>NUCLEOTIDE SEQUENCE [LARGE SCALE GENOMIC DNA]</scope>
    <source>
        <strain evidence="7">DF5081</strain>
    </source>
</reference>
<dbReference type="Proteomes" id="UP000005237">
    <property type="component" value="Unassembled WGS sequence"/>
</dbReference>
<dbReference type="PROSITE" id="PS00062">
    <property type="entry name" value="ALDOKETO_REDUCTASE_2"/>
    <property type="match status" value="1"/>
</dbReference>
<proteinExistence type="predicted"/>
<evidence type="ECO:0000256" key="3">
    <source>
        <dbReference type="PIRSR" id="PIRSR000097-3"/>
    </source>
</evidence>